<organism evidence="1 2">
    <name type="scientific">Sandarakinorhabdus cyanobacteriorum</name>
    <dbReference type="NCBI Taxonomy" id="1981098"/>
    <lineage>
        <taxon>Bacteria</taxon>
        <taxon>Pseudomonadati</taxon>
        <taxon>Pseudomonadota</taxon>
        <taxon>Alphaproteobacteria</taxon>
        <taxon>Sphingomonadales</taxon>
        <taxon>Sphingosinicellaceae</taxon>
        <taxon>Sandarakinorhabdus</taxon>
    </lineage>
</organism>
<name>A0A255Z0R7_9SPHN</name>
<gene>
    <name evidence="1" type="ORF">CHU93_02000</name>
</gene>
<evidence type="ECO:0000313" key="1">
    <source>
        <dbReference type="EMBL" id="OYQ35058.1"/>
    </source>
</evidence>
<accession>A0A255Z0R7</accession>
<keyword evidence="2" id="KW-1185">Reference proteome</keyword>
<dbReference type="Proteomes" id="UP000216991">
    <property type="component" value="Unassembled WGS sequence"/>
</dbReference>
<protein>
    <submittedName>
        <fullName evidence="1">Uncharacterized protein</fullName>
    </submittedName>
</protein>
<dbReference type="OrthoDB" id="9997at2"/>
<dbReference type="EMBL" id="NOXT01000063">
    <property type="protein sequence ID" value="OYQ35058.1"/>
    <property type="molecule type" value="Genomic_DNA"/>
</dbReference>
<reference evidence="1 2" key="1">
    <citation type="submission" date="2017-07" db="EMBL/GenBank/DDBJ databases">
        <title>Sandarakinorhabdus cyanobacteriorum sp. nov., a novel bacterium isolated from cyanobacterial aggregates in a eutrophic lake.</title>
        <authorList>
            <person name="Cai H."/>
        </authorList>
    </citation>
    <scope>NUCLEOTIDE SEQUENCE [LARGE SCALE GENOMIC DNA]</scope>
    <source>
        <strain evidence="1 2">TH057</strain>
    </source>
</reference>
<dbReference type="AlphaFoldDB" id="A0A255Z0R7"/>
<sequence>MPAWQRWLRLALASAALLLAALLLLVIETTPLVPASAPPGGAQVRAARAAFNSLRQTMMSSGGGDLLFSADELDAVTLLAGRGLGLKHSRTTLAADHVELATSIALPAGLWLNLSAQAQPASAGFPPLRLAAGDLVLTGRPARWAADAARGLLRLRGVALPPLDELVRGLTIQPGLLRVQLAGGLAPTHLVQDVLALGGGRVEEARVAALLCRLSAQQRQQPASELAVHLGRVMAATANPAATAQQLAQDHRNALVALALFTAGKSARRLVADQAMFDRCAAPPPEPVLAGRTDLAKHWAVSAALAAVGGVETSRLMGEWKELSDSMAGGSGFSFVDLAADRAGLRLGRAAVNPVRAAAVRAELAGITNEGLLPPSVLALAEGLPNDRFVARYRDTDSQRFAAAVKAIDRILAKGRTPGMATAAP</sequence>
<evidence type="ECO:0000313" key="2">
    <source>
        <dbReference type="Proteomes" id="UP000216991"/>
    </source>
</evidence>
<comment type="caution">
    <text evidence="1">The sequence shown here is derived from an EMBL/GenBank/DDBJ whole genome shotgun (WGS) entry which is preliminary data.</text>
</comment>
<dbReference type="RefSeq" id="WP_094472529.1">
    <property type="nucleotide sequence ID" value="NZ_NOXT01000063.1"/>
</dbReference>
<proteinExistence type="predicted"/>